<dbReference type="SUPFAM" id="SSF55315">
    <property type="entry name" value="L30e-like"/>
    <property type="match status" value="1"/>
</dbReference>
<reference evidence="3" key="1">
    <citation type="submission" date="2016-10" db="EMBL/GenBank/DDBJ databases">
        <authorList>
            <person name="Varghese N."/>
            <person name="Submissions S."/>
        </authorList>
    </citation>
    <scope>NUCLEOTIDE SEQUENCE [LARGE SCALE GENOMIC DNA]</scope>
    <source>
        <strain evidence="3">DSM 5463</strain>
    </source>
</reference>
<evidence type="ECO:0000313" key="3">
    <source>
        <dbReference type="Proteomes" id="UP000242850"/>
    </source>
</evidence>
<sequence length="112" mass="12357">MNDSRLYSFIGLMQKAGKISSGDDAVEIDIKKRKAELVIIATDASENTKKKFINMCEYRKIEYVLFGQKDNLGQAIGKSARSVIAVKDKNFAAGFKQKLSEQKSGGEVFGNS</sequence>
<evidence type="ECO:0000259" key="1">
    <source>
        <dbReference type="Pfam" id="PF01248"/>
    </source>
</evidence>
<dbReference type="Gene3D" id="3.30.1330.30">
    <property type="match status" value="1"/>
</dbReference>
<dbReference type="Proteomes" id="UP000242850">
    <property type="component" value="Unassembled WGS sequence"/>
</dbReference>
<keyword evidence="2" id="KW-0689">Ribosomal protein</keyword>
<dbReference type="InterPro" id="IPR029064">
    <property type="entry name" value="Ribosomal_eL30-like_sf"/>
</dbReference>
<feature type="domain" description="Ribosomal protein eL8/eL30/eS12/Gadd45" evidence="1">
    <location>
        <begin position="6"/>
        <end position="90"/>
    </location>
</feature>
<dbReference type="RefSeq" id="WP_173689730.1">
    <property type="nucleotide sequence ID" value="NZ_FNUK01000002.1"/>
</dbReference>
<proteinExistence type="predicted"/>
<dbReference type="EMBL" id="FNUK01000002">
    <property type="protein sequence ID" value="SEF45720.1"/>
    <property type="molecule type" value="Genomic_DNA"/>
</dbReference>
<keyword evidence="3" id="KW-1185">Reference proteome</keyword>
<dbReference type="InterPro" id="IPR004038">
    <property type="entry name" value="Ribosomal_eL8/eL30/eS12/Gad45"/>
</dbReference>
<dbReference type="GO" id="GO:0005840">
    <property type="term" value="C:ribosome"/>
    <property type="evidence" value="ECO:0007669"/>
    <property type="project" value="UniProtKB-KW"/>
</dbReference>
<dbReference type="AlphaFoldDB" id="A0A1H5S5H1"/>
<gene>
    <name evidence="2" type="ORF">SAMN05660865_00271</name>
</gene>
<accession>A0A1H5S5H1</accession>
<protein>
    <submittedName>
        <fullName evidence="2">Ribosomal protein L7Ae</fullName>
    </submittedName>
</protein>
<dbReference type="Pfam" id="PF01248">
    <property type="entry name" value="Ribosomal_L7Ae"/>
    <property type="match status" value="1"/>
</dbReference>
<organism evidence="2 3">
    <name type="scientific">Caloramator fervidus</name>
    <dbReference type="NCBI Taxonomy" id="29344"/>
    <lineage>
        <taxon>Bacteria</taxon>
        <taxon>Bacillati</taxon>
        <taxon>Bacillota</taxon>
        <taxon>Clostridia</taxon>
        <taxon>Eubacteriales</taxon>
        <taxon>Clostridiaceae</taxon>
        <taxon>Caloramator</taxon>
    </lineage>
</organism>
<evidence type="ECO:0000313" key="2">
    <source>
        <dbReference type="EMBL" id="SEF45720.1"/>
    </source>
</evidence>
<keyword evidence="2" id="KW-0687">Ribonucleoprotein</keyword>
<name>A0A1H5S5H1_9CLOT</name>